<proteinExistence type="inferred from homology"/>
<keyword evidence="3 6" id="KW-0812">Transmembrane</keyword>
<name>A0A9Q1RTV1_9SOLA</name>
<feature type="transmembrane region" description="Helical" evidence="6">
    <location>
        <begin position="90"/>
        <end position="114"/>
    </location>
</feature>
<evidence type="ECO:0000256" key="3">
    <source>
        <dbReference type="ARBA" id="ARBA00022692"/>
    </source>
</evidence>
<feature type="transmembrane region" description="Helical" evidence="6">
    <location>
        <begin position="189"/>
        <end position="208"/>
    </location>
</feature>
<keyword evidence="5 6" id="KW-0472">Membrane</keyword>
<dbReference type="InterPro" id="IPR050307">
    <property type="entry name" value="Sterol_Desaturase_Related"/>
</dbReference>
<dbReference type="GO" id="GO:0008610">
    <property type="term" value="P:lipid biosynthetic process"/>
    <property type="evidence" value="ECO:0007669"/>
    <property type="project" value="InterPro"/>
</dbReference>
<evidence type="ECO:0000259" key="7">
    <source>
        <dbReference type="Pfam" id="PF04116"/>
    </source>
</evidence>
<dbReference type="GO" id="GO:0016491">
    <property type="term" value="F:oxidoreductase activity"/>
    <property type="evidence" value="ECO:0007669"/>
    <property type="project" value="InterPro"/>
</dbReference>
<evidence type="ECO:0000256" key="2">
    <source>
        <dbReference type="ARBA" id="ARBA00009324"/>
    </source>
</evidence>
<dbReference type="EMBL" id="JAJAGQ010000001">
    <property type="protein sequence ID" value="KAJ8573304.1"/>
    <property type="molecule type" value="Genomic_DNA"/>
</dbReference>
<accession>A0A9Q1RTV1</accession>
<dbReference type="OrthoDB" id="1658724at2759"/>
<evidence type="ECO:0000256" key="4">
    <source>
        <dbReference type="ARBA" id="ARBA00022989"/>
    </source>
</evidence>
<dbReference type="Pfam" id="PF04116">
    <property type="entry name" value="FA_hydroxylase"/>
    <property type="match status" value="1"/>
</dbReference>
<keyword evidence="9" id="KW-1185">Reference proteome</keyword>
<sequence>MLPFESIQEASMSLGRNLTLAETLWFKYTADKSDFYLYCHNTIFLIIFYTLVPLPMVIVELIRSNKFEAYKIQPNIRFSLSEMMECYRKVLITFVFAVGPLQFFSYPIIEWVGIRTSLPLPSASEVFWQLLVYFLVEDYANYWLHRMLHHYKWGYDKIHRVHHEYVAPIGFAAPYAHWAEIIILGLASFLGPLMVPCHMFTFWLWFVLRQIEAIETHSGYEFPWSPSKYIPFYGGAIYHDYHHFVGESCHSNFASVFTYCDYIYGTDKGYRYQKEVFEKRREKLRNANESLEDKVNGSTPPFKSE</sequence>
<gene>
    <name evidence="8" type="ORF">K7X08_009815</name>
</gene>
<evidence type="ECO:0000256" key="5">
    <source>
        <dbReference type="ARBA" id="ARBA00023136"/>
    </source>
</evidence>
<comment type="similarity">
    <text evidence="2">Belongs to the sterol desaturase family.</text>
</comment>
<evidence type="ECO:0000256" key="1">
    <source>
        <dbReference type="ARBA" id="ARBA00004370"/>
    </source>
</evidence>
<dbReference type="AlphaFoldDB" id="A0A9Q1RTV1"/>
<feature type="domain" description="Fatty acid hydroxylase" evidence="7">
    <location>
        <begin position="131"/>
        <end position="266"/>
    </location>
</feature>
<dbReference type="GO" id="GO:0005506">
    <property type="term" value="F:iron ion binding"/>
    <property type="evidence" value="ECO:0007669"/>
    <property type="project" value="InterPro"/>
</dbReference>
<dbReference type="PANTHER" id="PTHR11863">
    <property type="entry name" value="STEROL DESATURASE"/>
    <property type="match status" value="1"/>
</dbReference>
<evidence type="ECO:0000313" key="8">
    <source>
        <dbReference type="EMBL" id="KAJ8573304.1"/>
    </source>
</evidence>
<protein>
    <recommendedName>
        <fullName evidence="7">Fatty acid hydroxylase domain-containing protein</fullName>
    </recommendedName>
</protein>
<dbReference type="InterPro" id="IPR006694">
    <property type="entry name" value="Fatty_acid_hydroxylase"/>
</dbReference>
<keyword evidence="4 6" id="KW-1133">Transmembrane helix</keyword>
<reference evidence="9" key="1">
    <citation type="journal article" date="2023" name="Proc. Natl. Acad. Sci. U.S.A.">
        <title>Genomic and structural basis for evolution of tropane alkaloid biosynthesis.</title>
        <authorList>
            <person name="Wanga Y.-J."/>
            <person name="Taina T."/>
            <person name="Yua J.-Y."/>
            <person name="Lia J."/>
            <person name="Xua B."/>
            <person name="Chenc J."/>
            <person name="D'Auriad J.C."/>
            <person name="Huanga J.-P."/>
            <person name="Huanga S.-X."/>
        </authorList>
    </citation>
    <scope>NUCLEOTIDE SEQUENCE [LARGE SCALE GENOMIC DNA]</scope>
    <source>
        <strain evidence="9">cv. KIB-2019</strain>
    </source>
</reference>
<dbReference type="Proteomes" id="UP001152561">
    <property type="component" value="Unassembled WGS sequence"/>
</dbReference>
<organism evidence="8 9">
    <name type="scientific">Anisodus acutangulus</name>
    <dbReference type="NCBI Taxonomy" id="402998"/>
    <lineage>
        <taxon>Eukaryota</taxon>
        <taxon>Viridiplantae</taxon>
        <taxon>Streptophyta</taxon>
        <taxon>Embryophyta</taxon>
        <taxon>Tracheophyta</taxon>
        <taxon>Spermatophyta</taxon>
        <taxon>Magnoliopsida</taxon>
        <taxon>eudicotyledons</taxon>
        <taxon>Gunneridae</taxon>
        <taxon>Pentapetalae</taxon>
        <taxon>asterids</taxon>
        <taxon>lamiids</taxon>
        <taxon>Solanales</taxon>
        <taxon>Solanaceae</taxon>
        <taxon>Solanoideae</taxon>
        <taxon>Hyoscyameae</taxon>
        <taxon>Anisodus</taxon>
    </lineage>
</organism>
<comment type="caution">
    <text evidence="8">The sequence shown here is derived from an EMBL/GenBank/DDBJ whole genome shotgun (WGS) entry which is preliminary data.</text>
</comment>
<evidence type="ECO:0000313" key="9">
    <source>
        <dbReference type="Proteomes" id="UP001152561"/>
    </source>
</evidence>
<dbReference type="GO" id="GO:0016020">
    <property type="term" value="C:membrane"/>
    <property type="evidence" value="ECO:0007669"/>
    <property type="project" value="UniProtKB-SubCell"/>
</dbReference>
<comment type="subcellular location">
    <subcellularLocation>
        <location evidence="1">Membrane</location>
    </subcellularLocation>
</comment>
<evidence type="ECO:0000256" key="6">
    <source>
        <dbReference type="SAM" id="Phobius"/>
    </source>
</evidence>
<feature type="transmembrane region" description="Helical" evidence="6">
    <location>
        <begin position="126"/>
        <end position="144"/>
    </location>
</feature>
<feature type="transmembrane region" description="Helical" evidence="6">
    <location>
        <begin position="35"/>
        <end position="62"/>
    </location>
</feature>